<reference evidence="1" key="1">
    <citation type="submission" date="2022-05" db="EMBL/GenBank/DDBJ databases">
        <title>Chromosome-level genome of Chaenocephalus aceratus.</title>
        <authorList>
            <person name="Park H."/>
        </authorList>
    </citation>
    <scope>NUCLEOTIDE SEQUENCE</scope>
    <source>
        <strain evidence="1">KU_202001</strain>
    </source>
</reference>
<dbReference type="Proteomes" id="UP001057452">
    <property type="component" value="Chromosome 15"/>
</dbReference>
<sequence>MDWGTFSNCSRVNSSTPPLLHPHPCLTSSPTSSSSCWNSSHPFFSASPFSAPSFSGLDLLYDLKPIFIPLYSVVVLVALLRQTSSCSSSPGTTRKDTTPRTSSSPNLALGDLVMCIFSSASP</sequence>
<name>A0ACB9VV35_CHAAC</name>
<keyword evidence="2" id="KW-1185">Reference proteome</keyword>
<comment type="caution">
    <text evidence="1">The sequence shown here is derived from an EMBL/GenBank/DDBJ whole genome shotgun (WGS) entry which is preliminary data.</text>
</comment>
<evidence type="ECO:0000313" key="2">
    <source>
        <dbReference type="Proteomes" id="UP001057452"/>
    </source>
</evidence>
<evidence type="ECO:0000313" key="1">
    <source>
        <dbReference type="EMBL" id="KAI4803801.1"/>
    </source>
</evidence>
<accession>A0ACB9VV35</accession>
<dbReference type="EMBL" id="CM043799">
    <property type="protein sequence ID" value="KAI4803801.1"/>
    <property type="molecule type" value="Genomic_DNA"/>
</dbReference>
<proteinExistence type="predicted"/>
<organism evidence="1 2">
    <name type="scientific">Chaenocephalus aceratus</name>
    <name type="common">Blackfin icefish</name>
    <name type="synonym">Chaenichthys aceratus</name>
    <dbReference type="NCBI Taxonomy" id="36190"/>
    <lineage>
        <taxon>Eukaryota</taxon>
        <taxon>Metazoa</taxon>
        <taxon>Chordata</taxon>
        <taxon>Craniata</taxon>
        <taxon>Vertebrata</taxon>
        <taxon>Euteleostomi</taxon>
        <taxon>Actinopterygii</taxon>
        <taxon>Neopterygii</taxon>
        <taxon>Teleostei</taxon>
        <taxon>Neoteleostei</taxon>
        <taxon>Acanthomorphata</taxon>
        <taxon>Eupercaria</taxon>
        <taxon>Perciformes</taxon>
        <taxon>Notothenioidei</taxon>
        <taxon>Channichthyidae</taxon>
        <taxon>Chaenocephalus</taxon>
    </lineage>
</organism>
<gene>
    <name evidence="1" type="ORF">KUCAC02_025449</name>
</gene>
<protein>
    <submittedName>
        <fullName evidence="1">Uncharacterized protein</fullName>
    </submittedName>
</protein>